<dbReference type="Proteomes" id="UP000531561">
    <property type="component" value="Unassembled WGS sequence"/>
</dbReference>
<name>A0A8H6EMG2_9HELO</name>
<evidence type="ECO:0000313" key="3">
    <source>
        <dbReference type="Proteomes" id="UP000531561"/>
    </source>
</evidence>
<proteinExistence type="predicted"/>
<dbReference type="GeneID" id="59256152"/>
<comment type="caution">
    <text evidence="2">The sequence shown here is derived from an EMBL/GenBank/DDBJ whole genome shotgun (WGS) entry which is preliminary data.</text>
</comment>
<dbReference type="OrthoDB" id="10339867at2759"/>
<gene>
    <name evidence="2" type="ORF">Bfra_002035</name>
</gene>
<organism evidence="2 3">
    <name type="scientific">Botrytis fragariae</name>
    <dbReference type="NCBI Taxonomy" id="1964551"/>
    <lineage>
        <taxon>Eukaryota</taxon>
        <taxon>Fungi</taxon>
        <taxon>Dikarya</taxon>
        <taxon>Ascomycota</taxon>
        <taxon>Pezizomycotina</taxon>
        <taxon>Leotiomycetes</taxon>
        <taxon>Helotiales</taxon>
        <taxon>Sclerotiniaceae</taxon>
        <taxon>Botrytis</taxon>
    </lineage>
</organism>
<reference evidence="2 3" key="1">
    <citation type="journal article" date="2020" name="Phytopathology">
        <title>A high-quality genome resource of Botrytis fragariae, a new and rapidly spreading fungal pathogen causing strawberry gray mold in the U.S.A.</title>
        <authorList>
            <person name="Wu Y."/>
            <person name="Saski C.A."/>
            <person name="Schnabel G."/>
            <person name="Xiao S."/>
            <person name="Hu M."/>
        </authorList>
    </citation>
    <scope>NUCLEOTIDE SEQUENCE [LARGE SCALE GENOMIC DNA]</scope>
    <source>
        <strain evidence="2 3">BVB16</strain>
    </source>
</reference>
<sequence>MTTPKNNFKWNCATPCFVSKSRHLATSIYGSEDIDERRSTGLPDADYSAAFETTEVRRCFGKIYEAHSQVIKNKRGKFPTTWVYPDYTGCGGTATSPGLFTLPMAWNSDTIDSGDQRQGNRRTFSTRDNSSTTPSVQEKAMFEAISEVERFEKSSPTMATREPQAIPSTTWAGLDEEVCPNRARKRISRNMRMRLDRKAAAQILVSEHTSQKEDICLQVGICSHVSHSNKPLASIEEMSRE</sequence>
<feature type="region of interest" description="Disordered" evidence="1">
    <location>
        <begin position="110"/>
        <end position="136"/>
    </location>
</feature>
<keyword evidence="3" id="KW-1185">Reference proteome</keyword>
<accession>A0A8H6EMG2</accession>
<dbReference type="RefSeq" id="XP_037196614.1">
    <property type="nucleotide sequence ID" value="XM_037332460.1"/>
</dbReference>
<protein>
    <submittedName>
        <fullName evidence="2">Uncharacterized protein</fullName>
    </submittedName>
</protein>
<evidence type="ECO:0000313" key="2">
    <source>
        <dbReference type="EMBL" id="KAF5877668.1"/>
    </source>
</evidence>
<dbReference type="EMBL" id="JABFCT010000003">
    <property type="protein sequence ID" value="KAF5877668.1"/>
    <property type="molecule type" value="Genomic_DNA"/>
</dbReference>
<dbReference type="AlphaFoldDB" id="A0A8H6EMG2"/>
<evidence type="ECO:0000256" key="1">
    <source>
        <dbReference type="SAM" id="MobiDB-lite"/>
    </source>
</evidence>